<keyword evidence="2" id="KW-1133">Transmembrane helix</keyword>
<organism evidence="3 4">
    <name type="scientific">Gordonia effusa NBRC 100432</name>
    <dbReference type="NCBI Taxonomy" id="1077974"/>
    <lineage>
        <taxon>Bacteria</taxon>
        <taxon>Bacillati</taxon>
        <taxon>Actinomycetota</taxon>
        <taxon>Actinomycetes</taxon>
        <taxon>Mycobacteriales</taxon>
        <taxon>Gordoniaceae</taxon>
        <taxon>Gordonia</taxon>
    </lineage>
</organism>
<keyword evidence="4" id="KW-1185">Reference proteome</keyword>
<evidence type="ECO:0000256" key="2">
    <source>
        <dbReference type="SAM" id="Phobius"/>
    </source>
</evidence>
<feature type="compositionally biased region" description="Polar residues" evidence="1">
    <location>
        <begin position="329"/>
        <end position="338"/>
    </location>
</feature>
<feature type="region of interest" description="Disordered" evidence="1">
    <location>
        <begin position="311"/>
        <end position="469"/>
    </location>
</feature>
<feature type="compositionally biased region" description="Low complexity" evidence="1">
    <location>
        <begin position="371"/>
        <end position="416"/>
    </location>
</feature>
<accession>H0R3V2</accession>
<dbReference type="InterPro" id="IPR043129">
    <property type="entry name" value="ATPase_NBD"/>
</dbReference>
<dbReference type="EMBL" id="BAEH01000094">
    <property type="protein sequence ID" value="GAB19753.1"/>
    <property type="molecule type" value="Genomic_DNA"/>
</dbReference>
<comment type="caution">
    <text evidence="3">The sequence shown here is derived from an EMBL/GenBank/DDBJ whole genome shotgun (WGS) entry which is preliminary data.</text>
</comment>
<evidence type="ECO:0000313" key="4">
    <source>
        <dbReference type="Proteomes" id="UP000035034"/>
    </source>
</evidence>
<name>H0R3V2_9ACTN</name>
<gene>
    <name evidence="3" type="ORF">GOEFS_094_00520</name>
</gene>
<feature type="compositionally biased region" description="Pro residues" evidence="1">
    <location>
        <begin position="459"/>
        <end position="469"/>
    </location>
</feature>
<feature type="transmembrane region" description="Helical" evidence="2">
    <location>
        <begin position="284"/>
        <end position="306"/>
    </location>
</feature>
<reference evidence="3 4" key="1">
    <citation type="submission" date="2011-12" db="EMBL/GenBank/DDBJ databases">
        <title>Whole genome shotgun sequence of Gordonia effusa NBRC 100432.</title>
        <authorList>
            <person name="Yoshida I."/>
            <person name="Takarada H."/>
            <person name="Hosoyama A."/>
            <person name="Tsuchikane K."/>
            <person name="Katsumata H."/>
            <person name="Yamazaki S."/>
            <person name="Fujita N."/>
        </authorList>
    </citation>
    <scope>NUCLEOTIDE SEQUENCE [LARGE SCALE GENOMIC DNA]</scope>
    <source>
        <strain evidence="3 4">NBRC 100432</strain>
    </source>
</reference>
<dbReference type="SUPFAM" id="SSF53067">
    <property type="entry name" value="Actin-like ATPase domain"/>
    <property type="match status" value="1"/>
</dbReference>
<dbReference type="Proteomes" id="UP000035034">
    <property type="component" value="Unassembled WGS sequence"/>
</dbReference>
<dbReference type="AlphaFoldDB" id="H0R3V2"/>
<sequence length="469" mass="48343">MIHVAKVGFDPAGRSVIDSRVLDVDPEDGLNQASRVNSAIDVMQAASADAADTPATCVAVRRSDESTELHRGTGRRRRVRVVDENLAVISYLSSTGLLGSYESVMVIDCGDSGMTMFTTSPRAEDATDVVRTGALSGQELDKRIAATVADEHGWLRRPTDEQVAACRTAKEELFSTEERPSVGHVRVRIDDVSNAAQPLIAAAAQEVSRYVGRGGAEPQLIIVVGGLANIPQVVEGLGEAAGIPAVAAPSPELAAAIGAALTAREADSGITKLTMIGGRRNRDWLSTAPLIVVGVSIGVIAMSIYASGSLTSSESPFVPSNPSPPVVSDASNLTTRTTAAGDFGPQGEATLTPDAPNTGAGPGWATTQLNPTTSVRTRTLVPTTLPTGPSSSSSGQSSSKPSTSGPSTSTTTSPSLPFVPPGVPLPPYLIPSGLFPSPSPAPRPQNAPADSDQPQYAPRTPPPAVVPQR</sequence>
<dbReference type="eggNOG" id="COG0443">
    <property type="taxonomic scope" value="Bacteria"/>
</dbReference>
<feature type="compositionally biased region" description="Pro residues" evidence="1">
    <location>
        <begin position="417"/>
        <end position="429"/>
    </location>
</feature>
<keyword evidence="2" id="KW-0812">Transmembrane</keyword>
<protein>
    <submittedName>
        <fullName evidence="3">Uncharacterized protein</fullName>
    </submittedName>
</protein>
<evidence type="ECO:0000313" key="3">
    <source>
        <dbReference type="EMBL" id="GAB19753.1"/>
    </source>
</evidence>
<proteinExistence type="predicted"/>
<keyword evidence="2" id="KW-0472">Membrane</keyword>
<dbReference type="STRING" id="1077974.GOEFS_094_00520"/>
<evidence type="ECO:0000256" key="1">
    <source>
        <dbReference type="SAM" id="MobiDB-lite"/>
    </source>
</evidence>